<feature type="region of interest" description="Disordered" evidence="3">
    <location>
        <begin position="300"/>
        <end position="343"/>
    </location>
</feature>
<feature type="compositionally biased region" description="Pro residues" evidence="3">
    <location>
        <begin position="325"/>
        <end position="338"/>
    </location>
</feature>
<evidence type="ECO:0000259" key="5">
    <source>
        <dbReference type="PROSITE" id="PS51294"/>
    </source>
</evidence>
<feature type="compositionally biased region" description="Polar residues" evidence="3">
    <location>
        <begin position="450"/>
        <end position="486"/>
    </location>
</feature>
<dbReference type="InterPro" id="IPR017930">
    <property type="entry name" value="Myb_dom"/>
</dbReference>
<evidence type="ECO:0000259" key="4">
    <source>
        <dbReference type="PROSITE" id="PS50090"/>
    </source>
</evidence>
<evidence type="ECO:0000256" key="3">
    <source>
        <dbReference type="SAM" id="MobiDB-lite"/>
    </source>
</evidence>
<dbReference type="OrthoDB" id="608866at2759"/>
<dbReference type="SMART" id="SM00717">
    <property type="entry name" value="SANT"/>
    <property type="match status" value="1"/>
</dbReference>
<dbReference type="SUPFAM" id="SSF46689">
    <property type="entry name" value="Homeodomain-like"/>
    <property type="match status" value="1"/>
</dbReference>
<dbReference type="InterPro" id="IPR001005">
    <property type="entry name" value="SANT/Myb"/>
</dbReference>
<comment type="caution">
    <text evidence="6">The sequence shown here is derived from an EMBL/GenBank/DDBJ whole genome shotgun (WGS) entry which is preliminary data.</text>
</comment>
<dbReference type="Pfam" id="PF00249">
    <property type="entry name" value="Myb_DNA-binding"/>
    <property type="match status" value="1"/>
</dbReference>
<proteinExistence type="predicted"/>
<dbReference type="GO" id="GO:0005634">
    <property type="term" value="C:nucleus"/>
    <property type="evidence" value="ECO:0007669"/>
    <property type="project" value="UniProtKB-SubCell"/>
</dbReference>
<feature type="region of interest" description="Disordered" evidence="3">
    <location>
        <begin position="418"/>
        <end position="563"/>
    </location>
</feature>
<dbReference type="STRING" id="429701.A0A2G9HEQ9"/>
<feature type="compositionally biased region" description="Polar residues" evidence="3">
    <location>
        <begin position="431"/>
        <end position="440"/>
    </location>
</feature>
<keyword evidence="2" id="KW-0539">Nucleus</keyword>
<dbReference type="Gene3D" id="1.10.10.60">
    <property type="entry name" value="Homeodomain-like"/>
    <property type="match status" value="1"/>
</dbReference>
<accession>A0A2G9HEQ9</accession>
<name>A0A2G9HEQ9_9LAMI</name>
<organism evidence="6 7">
    <name type="scientific">Handroanthus impetiginosus</name>
    <dbReference type="NCBI Taxonomy" id="429701"/>
    <lineage>
        <taxon>Eukaryota</taxon>
        <taxon>Viridiplantae</taxon>
        <taxon>Streptophyta</taxon>
        <taxon>Embryophyta</taxon>
        <taxon>Tracheophyta</taxon>
        <taxon>Spermatophyta</taxon>
        <taxon>Magnoliopsida</taxon>
        <taxon>eudicotyledons</taxon>
        <taxon>Gunneridae</taxon>
        <taxon>Pentapetalae</taxon>
        <taxon>asterids</taxon>
        <taxon>lamiids</taxon>
        <taxon>Lamiales</taxon>
        <taxon>Bignoniaceae</taxon>
        <taxon>Crescentiina</taxon>
        <taxon>Tabebuia alliance</taxon>
        <taxon>Handroanthus</taxon>
    </lineage>
</organism>
<evidence type="ECO:0000313" key="7">
    <source>
        <dbReference type="Proteomes" id="UP000231279"/>
    </source>
</evidence>
<protein>
    <submittedName>
        <fullName evidence="6">Uncharacterized protein</fullName>
    </submittedName>
</protein>
<feature type="compositionally biased region" description="Polar residues" evidence="3">
    <location>
        <begin position="554"/>
        <end position="563"/>
    </location>
</feature>
<dbReference type="Proteomes" id="UP000231279">
    <property type="component" value="Unassembled WGS sequence"/>
</dbReference>
<dbReference type="PROSITE" id="PS51294">
    <property type="entry name" value="HTH_MYB"/>
    <property type="match status" value="1"/>
</dbReference>
<dbReference type="EMBL" id="NKXS01001991">
    <property type="protein sequence ID" value="PIN15933.1"/>
    <property type="molecule type" value="Genomic_DNA"/>
</dbReference>
<dbReference type="CDD" id="cd00167">
    <property type="entry name" value="SANT"/>
    <property type="match status" value="1"/>
</dbReference>
<dbReference type="AlphaFoldDB" id="A0A2G9HEQ9"/>
<dbReference type="InterPro" id="IPR009057">
    <property type="entry name" value="Homeodomain-like_sf"/>
</dbReference>
<sequence>MVDKSKKRKKGSISEADASTLLQRYSVHTVLALLQEVAQVPGENIDWQEMVKNTATGISSAREYQMLWRHLAYGQTLIDQFDHDANPMDDDSDLEYELEAFPAVGREASAEAAACVKVLIASGYPNDSHIPNNSTIEAPLTINIPNCKAAAASSDSSLLANVMQGTNICIPVSVQKQPLPSGVCGEKRPNNGASGVNLVPRRKRRAWSTEEDVKLTAAVQKYGDRNWATIAREDFGDDRKASELSQRWTQLRKKQGNSNVGTSSQLSETQLAARRAVSLALNMPMGDNLKATGQISTAAVGIKSQHQSQKASAPPPDQQLGRVVPPKPQAPTKWPPMNPTSTPDSLVKAAAVAAGARIATSADASSLIEAARSQNVVHITTGGSSMMKSSTASISNQLPSNVHFIRNGLAKAPISTFSSAKPTISRPGEAQQAQAHSTKPATAAVRPNPVENSATSIRSTELSKTTQHAVASTSNQTKEIVQSDQGANPAAERVPQDQSAALGNQSEVGKHCSPVSGNALKENSREDQASTQAKDDRGILSLSEVEDDGKKSTDNLCASKGNS</sequence>
<feature type="compositionally biased region" description="Basic and acidic residues" evidence="3">
    <location>
        <begin position="522"/>
        <end position="538"/>
    </location>
</feature>
<evidence type="ECO:0000256" key="2">
    <source>
        <dbReference type="ARBA" id="ARBA00023242"/>
    </source>
</evidence>
<feature type="compositionally biased region" description="Polar residues" evidence="3">
    <location>
        <begin position="496"/>
        <end position="507"/>
    </location>
</feature>
<feature type="domain" description="HTH myb-type" evidence="5">
    <location>
        <begin position="200"/>
        <end position="256"/>
    </location>
</feature>
<comment type="subcellular location">
    <subcellularLocation>
        <location evidence="1">Nucleus</location>
    </subcellularLocation>
</comment>
<feature type="domain" description="Myb-like" evidence="4">
    <location>
        <begin position="199"/>
        <end position="252"/>
    </location>
</feature>
<dbReference type="PANTHER" id="PTHR47206">
    <property type="entry name" value="HOMEODOMAIN-LIKE SUPERFAMILY PROTEIN"/>
    <property type="match status" value="1"/>
</dbReference>
<dbReference type="PANTHER" id="PTHR47206:SF1">
    <property type="entry name" value="HOMEODOMAIN-LIKE SUPERFAMILY PROTEIN"/>
    <property type="match status" value="1"/>
</dbReference>
<reference evidence="7" key="1">
    <citation type="journal article" date="2018" name="Gigascience">
        <title>Genome assembly of the Pink Ipe (Handroanthus impetiginosus, Bignoniaceae), a highly valued, ecologically keystone Neotropical timber forest tree.</title>
        <authorList>
            <person name="Silva-Junior O.B."/>
            <person name="Grattapaglia D."/>
            <person name="Novaes E."/>
            <person name="Collevatti R.G."/>
        </authorList>
    </citation>
    <scope>NUCLEOTIDE SEQUENCE [LARGE SCALE GENOMIC DNA]</scope>
    <source>
        <strain evidence="7">cv. UFG-1</strain>
    </source>
</reference>
<keyword evidence="7" id="KW-1185">Reference proteome</keyword>
<gene>
    <name evidence="6" type="ORF">CDL12_11425</name>
</gene>
<evidence type="ECO:0000313" key="6">
    <source>
        <dbReference type="EMBL" id="PIN15933.1"/>
    </source>
</evidence>
<dbReference type="PROSITE" id="PS50090">
    <property type="entry name" value="MYB_LIKE"/>
    <property type="match status" value="1"/>
</dbReference>
<evidence type="ECO:0000256" key="1">
    <source>
        <dbReference type="ARBA" id="ARBA00004123"/>
    </source>
</evidence>